<feature type="domain" description="Apple" evidence="3">
    <location>
        <begin position="198"/>
        <end position="290"/>
    </location>
</feature>
<dbReference type="InterPro" id="IPR016186">
    <property type="entry name" value="C-type_lectin-like/link_sf"/>
</dbReference>
<dbReference type="EMBL" id="JAODUP010000077">
    <property type="protein sequence ID" value="KAK2163577.1"/>
    <property type="molecule type" value="Genomic_DNA"/>
</dbReference>
<gene>
    <name evidence="4" type="ORF">LSH36_77g05001</name>
</gene>
<dbReference type="SMART" id="SM00034">
    <property type="entry name" value="CLECT"/>
    <property type="match status" value="1"/>
</dbReference>
<feature type="transmembrane region" description="Helical" evidence="1">
    <location>
        <begin position="61"/>
        <end position="82"/>
    </location>
</feature>
<keyword evidence="1" id="KW-0472">Membrane</keyword>
<evidence type="ECO:0008006" key="6">
    <source>
        <dbReference type="Google" id="ProtNLM"/>
    </source>
</evidence>
<evidence type="ECO:0000259" key="2">
    <source>
        <dbReference type="PROSITE" id="PS50041"/>
    </source>
</evidence>
<dbReference type="InterPro" id="IPR050801">
    <property type="entry name" value="Ca-Dep_Lectins_ImmuneDev"/>
</dbReference>
<keyword evidence="1" id="KW-1133">Transmembrane helix</keyword>
<proteinExistence type="predicted"/>
<evidence type="ECO:0000313" key="5">
    <source>
        <dbReference type="Proteomes" id="UP001208570"/>
    </source>
</evidence>
<organism evidence="4 5">
    <name type="scientific">Paralvinella palmiformis</name>
    <dbReference type="NCBI Taxonomy" id="53620"/>
    <lineage>
        <taxon>Eukaryota</taxon>
        <taxon>Metazoa</taxon>
        <taxon>Spiralia</taxon>
        <taxon>Lophotrochozoa</taxon>
        <taxon>Annelida</taxon>
        <taxon>Polychaeta</taxon>
        <taxon>Sedentaria</taxon>
        <taxon>Canalipalpata</taxon>
        <taxon>Terebellida</taxon>
        <taxon>Terebelliformia</taxon>
        <taxon>Alvinellidae</taxon>
        <taxon>Paralvinella</taxon>
    </lineage>
</organism>
<dbReference type="AlphaFoldDB" id="A0AAD9K2I9"/>
<dbReference type="PANTHER" id="PTHR22801">
    <property type="entry name" value="LITHOSTATHINE"/>
    <property type="match status" value="1"/>
</dbReference>
<feature type="domain" description="C-type lectin" evidence="2">
    <location>
        <begin position="74"/>
        <end position="199"/>
    </location>
</feature>
<dbReference type="InterPro" id="IPR003609">
    <property type="entry name" value="Pan_app"/>
</dbReference>
<evidence type="ECO:0000259" key="3">
    <source>
        <dbReference type="PROSITE" id="PS50948"/>
    </source>
</evidence>
<dbReference type="PROSITE" id="PS50041">
    <property type="entry name" value="C_TYPE_LECTIN_2"/>
    <property type="match status" value="1"/>
</dbReference>
<dbReference type="Pfam" id="PF00059">
    <property type="entry name" value="Lectin_C"/>
    <property type="match status" value="1"/>
</dbReference>
<sequence>MRCWIVNPSPDGATSSINPSRSYICDNHRDGIFLIASRIVTVQLRDNIVIRLISNMKMTHLLTTSAIVTILACFASGCPYLWQKKFFQAREVCRNRNADLTIISDADENLFLKKLFTLQEDITDGPVSSAFIGLTDTAKESVFLWVDGKSLGSGYSNWAPSQPDNLGNEDVSEMWGPGHSYYGEWNDILEYSKRLFICERQQRTLAATAANSFGLVQSGLYLDRLIIKVVSVRSGIQCFHSCIQSSNCASANFWKGSLFYDNICVLNAATRNEYYARIGKSEDVYYNKTVTEWVYFELLN</sequence>
<dbReference type="InterPro" id="IPR016187">
    <property type="entry name" value="CTDL_fold"/>
</dbReference>
<accession>A0AAD9K2I9</accession>
<dbReference type="PROSITE" id="PS50948">
    <property type="entry name" value="PAN"/>
    <property type="match status" value="1"/>
</dbReference>
<dbReference type="Proteomes" id="UP001208570">
    <property type="component" value="Unassembled WGS sequence"/>
</dbReference>
<keyword evidence="5" id="KW-1185">Reference proteome</keyword>
<evidence type="ECO:0000256" key="1">
    <source>
        <dbReference type="SAM" id="Phobius"/>
    </source>
</evidence>
<dbReference type="InterPro" id="IPR001304">
    <property type="entry name" value="C-type_lectin-like"/>
</dbReference>
<comment type="caution">
    <text evidence="4">The sequence shown here is derived from an EMBL/GenBank/DDBJ whole genome shotgun (WGS) entry which is preliminary data.</text>
</comment>
<dbReference type="CDD" id="cd00037">
    <property type="entry name" value="CLECT"/>
    <property type="match status" value="1"/>
</dbReference>
<dbReference type="Gene3D" id="3.10.100.10">
    <property type="entry name" value="Mannose-Binding Protein A, subunit A"/>
    <property type="match status" value="1"/>
</dbReference>
<reference evidence="4" key="1">
    <citation type="journal article" date="2023" name="Mol. Biol. Evol.">
        <title>Third-Generation Sequencing Reveals the Adaptive Role of the Epigenome in Three Deep-Sea Polychaetes.</title>
        <authorList>
            <person name="Perez M."/>
            <person name="Aroh O."/>
            <person name="Sun Y."/>
            <person name="Lan Y."/>
            <person name="Juniper S.K."/>
            <person name="Young C.R."/>
            <person name="Angers B."/>
            <person name="Qian P.Y."/>
        </authorList>
    </citation>
    <scope>NUCLEOTIDE SEQUENCE</scope>
    <source>
        <strain evidence="4">P08H-3</strain>
    </source>
</reference>
<name>A0AAD9K2I9_9ANNE</name>
<dbReference type="PANTHER" id="PTHR22801:SF63">
    <property type="entry name" value="C-TYPE LECTIN DOMAIN-CONTAINING PROTEIN"/>
    <property type="match status" value="1"/>
</dbReference>
<dbReference type="SUPFAM" id="SSF56436">
    <property type="entry name" value="C-type lectin-like"/>
    <property type="match status" value="1"/>
</dbReference>
<protein>
    <recommendedName>
        <fullName evidence="6">C-type lectin domain-containing protein</fullName>
    </recommendedName>
</protein>
<evidence type="ECO:0000313" key="4">
    <source>
        <dbReference type="EMBL" id="KAK2163577.1"/>
    </source>
</evidence>
<keyword evidence="1" id="KW-0812">Transmembrane</keyword>